<evidence type="ECO:0000256" key="4">
    <source>
        <dbReference type="ARBA" id="ARBA00022840"/>
    </source>
</evidence>
<feature type="region of interest" description="Disordered" evidence="5">
    <location>
        <begin position="427"/>
        <end position="451"/>
    </location>
</feature>
<dbReference type="InterPro" id="IPR027417">
    <property type="entry name" value="P-loop_NTPase"/>
</dbReference>
<reference evidence="7 8" key="1">
    <citation type="submission" date="2023-06" db="EMBL/GenBank/DDBJ databases">
        <title>Roseiconus lacunae JC819 isolated from Gulf of Mannar region, Tamil Nadu.</title>
        <authorList>
            <person name="Pk S."/>
            <person name="Ch S."/>
            <person name="Ch V.R."/>
        </authorList>
    </citation>
    <scope>NUCLEOTIDE SEQUENCE [LARGE SCALE GENOMIC DNA]</scope>
    <source>
        <strain evidence="7 8">JC819</strain>
    </source>
</reference>
<dbReference type="PROSITE" id="PS50893">
    <property type="entry name" value="ABC_TRANSPORTER_2"/>
    <property type="match status" value="1"/>
</dbReference>
<dbReference type="CDD" id="cd10147">
    <property type="entry name" value="Wzt_C-like"/>
    <property type="match status" value="1"/>
</dbReference>
<comment type="similarity">
    <text evidence="1">Belongs to the ABC transporter superfamily.</text>
</comment>
<evidence type="ECO:0000313" key="8">
    <source>
        <dbReference type="Proteomes" id="UP001239462"/>
    </source>
</evidence>
<dbReference type="Pfam" id="PF14524">
    <property type="entry name" value="Wzt_C"/>
    <property type="match status" value="1"/>
</dbReference>
<evidence type="ECO:0000256" key="3">
    <source>
        <dbReference type="ARBA" id="ARBA00022741"/>
    </source>
</evidence>
<dbReference type="Gene3D" id="2.70.50.60">
    <property type="entry name" value="abc- transporter (atp binding component) like domain"/>
    <property type="match status" value="1"/>
</dbReference>
<comment type="caution">
    <text evidence="7">The sequence shown here is derived from an EMBL/GenBank/DDBJ whole genome shotgun (WGS) entry which is preliminary data.</text>
</comment>
<dbReference type="SMART" id="SM00382">
    <property type="entry name" value="AAA"/>
    <property type="match status" value="1"/>
</dbReference>
<evidence type="ECO:0000256" key="5">
    <source>
        <dbReference type="SAM" id="MobiDB-lite"/>
    </source>
</evidence>
<dbReference type="Pfam" id="PF00005">
    <property type="entry name" value="ABC_tran"/>
    <property type="match status" value="1"/>
</dbReference>
<dbReference type="CDD" id="cd03220">
    <property type="entry name" value="ABC_KpsT_Wzt"/>
    <property type="match status" value="1"/>
</dbReference>
<dbReference type="InterPro" id="IPR029439">
    <property type="entry name" value="Wzt_C"/>
</dbReference>
<protein>
    <submittedName>
        <fullName evidence="7">ABC transporter ATP-binding protein</fullName>
    </submittedName>
</protein>
<dbReference type="PROSITE" id="PS00211">
    <property type="entry name" value="ABC_TRANSPORTER_1"/>
    <property type="match status" value="1"/>
</dbReference>
<keyword evidence="3" id="KW-0547">Nucleotide-binding</keyword>
<proteinExistence type="inferred from homology"/>
<evidence type="ECO:0000313" key="7">
    <source>
        <dbReference type="EMBL" id="MDM4018455.1"/>
    </source>
</evidence>
<dbReference type="RefSeq" id="WP_289166303.1">
    <property type="nucleotide sequence ID" value="NZ_JASZZN010000022.1"/>
</dbReference>
<evidence type="ECO:0000256" key="1">
    <source>
        <dbReference type="ARBA" id="ARBA00005417"/>
    </source>
</evidence>
<dbReference type="PANTHER" id="PTHR46743:SF2">
    <property type="entry name" value="TEICHOIC ACIDS EXPORT ATP-BINDING PROTEIN TAGH"/>
    <property type="match status" value="1"/>
</dbReference>
<dbReference type="Proteomes" id="UP001239462">
    <property type="component" value="Unassembled WGS sequence"/>
</dbReference>
<dbReference type="Gene3D" id="3.40.50.300">
    <property type="entry name" value="P-loop containing nucleotide triphosphate hydrolases"/>
    <property type="match status" value="1"/>
</dbReference>
<dbReference type="PANTHER" id="PTHR46743">
    <property type="entry name" value="TEICHOIC ACIDS EXPORT ATP-BINDING PROTEIN TAGH"/>
    <property type="match status" value="1"/>
</dbReference>
<dbReference type="InterPro" id="IPR003593">
    <property type="entry name" value="AAA+_ATPase"/>
</dbReference>
<feature type="domain" description="ABC transporter" evidence="6">
    <location>
        <begin position="46"/>
        <end position="265"/>
    </location>
</feature>
<dbReference type="EMBL" id="JASZZN010000022">
    <property type="protein sequence ID" value="MDM4018455.1"/>
    <property type="molecule type" value="Genomic_DNA"/>
</dbReference>
<sequence>MSLSINAEQLCKRYKLGLTHDGSIRELANRFFARFANPRHRKVAQLGEDQRRKCGDHFWALNDVSFQVGEGEVVGIIGKNGAGKSTLLKLLSRITSPTSGRAEIYGRVASLLEVGTGFHPELTGRENIFLNGTILGMTRAEIRHQLTEIVAFAGIEKFIDTPVKRYSSGMKVRLGFAVAAHLNPEILIIDEVLAVGDVEFQKRCLGKMRHVAESGKTVLFVSHNLTSIRNLTTRCIVLSKGRVAFDGNTNEALQVYVQENLQTNDETDSVEHASRSFPGLSRDLEFVRLQLGGLHDRDTLQVGRDFQLNTTIRANELTSHFLLGLTVYAQDNTPIGSTFTEKLTPPKIGSSHEYHFQSKFDLAPGRYHCAISITDANSEGQRIYDSVAGVLPFSVELSASDIRGWNAGWGAIRLPELQRSATANSFQMSPLAGPLPSTRHTPRPQTSVFES</sequence>
<gene>
    <name evidence="7" type="ORF">QTN89_23595</name>
</gene>
<organism evidence="7 8">
    <name type="scientific">Roseiconus lacunae</name>
    <dbReference type="NCBI Taxonomy" id="2605694"/>
    <lineage>
        <taxon>Bacteria</taxon>
        <taxon>Pseudomonadati</taxon>
        <taxon>Planctomycetota</taxon>
        <taxon>Planctomycetia</taxon>
        <taxon>Pirellulales</taxon>
        <taxon>Pirellulaceae</taxon>
        <taxon>Roseiconus</taxon>
    </lineage>
</organism>
<name>A0ABT7PPR0_9BACT</name>
<evidence type="ECO:0000256" key="2">
    <source>
        <dbReference type="ARBA" id="ARBA00022448"/>
    </source>
</evidence>
<evidence type="ECO:0000259" key="6">
    <source>
        <dbReference type="PROSITE" id="PS50893"/>
    </source>
</evidence>
<keyword evidence="8" id="KW-1185">Reference proteome</keyword>
<keyword evidence="2" id="KW-0813">Transport</keyword>
<dbReference type="InterPro" id="IPR015860">
    <property type="entry name" value="ABC_transpr_TagH-like"/>
</dbReference>
<dbReference type="SUPFAM" id="SSF52540">
    <property type="entry name" value="P-loop containing nucleoside triphosphate hydrolases"/>
    <property type="match status" value="1"/>
</dbReference>
<dbReference type="InterPro" id="IPR017871">
    <property type="entry name" value="ABC_transporter-like_CS"/>
</dbReference>
<dbReference type="InterPro" id="IPR050683">
    <property type="entry name" value="Bact_Polysacc_Export_ATP-bd"/>
</dbReference>
<accession>A0ABT7PPR0</accession>
<dbReference type="InterPro" id="IPR003439">
    <property type="entry name" value="ABC_transporter-like_ATP-bd"/>
</dbReference>
<keyword evidence="4 7" id="KW-0067">ATP-binding</keyword>
<dbReference type="GO" id="GO:0005524">
    <property type="term" value="F:ATP binding"/>
    <property type="evidence" value="ECO:0007669"/>
    <property type="project" value="UniProtKB-KW"/>
</dbReference>